<dbReference type="SUPFAM" id="SSF47565">
    <property type="entry name" value="Insect pheromone/odorant-binding proteins"/>
    <property type="match status" value="1"/>
</dbReference>
<reference evidence="8" key="1">
    <citation type="submission" date="2025-08" db="UniProtKB">
        <authorList>
            <consortium name="RefSeq"/>
        </authorList>
    </citation>
    <scope>IDENTIFICATION</scope>
    <source>
        <strain evidence="8">15112-1751.03</strain>
        <tissue evidence="8">Whole Adult</tissue>
    </source>
</reference>
<dbReference type="OrthoDB" id="7962367at2759"/>
<evidence type="ECO:0000259" key="6">
    <source>
        <dbReference type="Pfam" id="PF22651"/>
    </source>
</evidence>
<evidence type="ECO:0000256" key="5">
    <source>
        <dbReference type="SAM" id="SignalP"/>
    </source>
</evidence>
<dbReference type="Pfam" id="PF22651">
    <property type="entry name" value="OBP47_like"/>
    <property type="match status" value="1"/>
</dbReference>
<keyword evidence="7" id="KW-1185">Reference proteome</keyword>
<keyword evidence="5" id="KW-0732">Signal</keyword>
<feature type="region of interest" description="Disordered" evidence="4">
    <location>
        <begin position="59"/>
        <end position="81"/>
    </location>
</feature>
<dbReference type="PANTHER" id="PTHR21066">
    <property type="entry name" value="ODORANT-BINDING PROTEIN 59A-RELATED"/>
    <property type="match status" value="1"/>
</dbReference>
<evidence type="ECO:0000256" key="2">
    <source>
        <dbReference type="ARBA" id="ARBA00008098"/>
    </source>
</evidence>
<dbReference type="PANTHER" id="PTHR21066:SF15">
    <property type="entry name" value="GH25962P-RELATED"/>
    <property type="match status" value="1"/>
</dbReference>
<proteinExistence type="inferred from homology"/>
<dbReference type="Gene3D" id="1.10.238.270">
    <property type="match status" value="1"/>
</dbReference>
<dbReference type="Proteomes" id="UP000515160">
    <property type="component" value="Chromosome 3"/>
</dbReference>
<dbReference type="InterPro" id="IPR054577">
    <property type="entry name" value="OBP47-like_dom"/>
</dbReference>
<dbReference type="InterPro" id="IPR052295">
    <property type="entry name" value="Odorant-binding_protein"/>
</dbReference>
<evidence type="ECO:0000256" key="4">
    <source>
        <dbReference type="SAM" id="MobiDB-lite"/>
    </source>
</evidence>
<protein>
    <submittedName>
        <fullName evidence="8">General odorant-binding protein 67-like</fullName>
    </submittedName>
</protein>
<evidence type="ECO:0000256" key="3">
    <source>
        <dbReference type="ARBA" id="ARBA00022525"/>
    </source>
</evidence>
<feature type="chain" id="PRO_5027819366" evidence="5">
    <location>
        <begin position="22"/>
        <end position="211"/>
    </location>
</feature>
<dbReference type="GO" id="GO:0005549">
    <property type="term" value="F:odorant binding"/>
    <property type="evidence" value="ECO:0007669"/>
    <property type="project" value="InterPro"/>
</dbReference>
<evidence type="ECO:0000313" key="8">
    <source>
        <dbReference type="RefSeq" id="XP_034104611.1"/>
    </source>
</evidence>
<name>A0A6P8WLS7_DROAB</name>
<dbReference type="GO" id="GO:0005576">
    <property type="term" value="C:extracellular region"/>
    <property type="evidence" value="ECO:0007669"/>
    <property type="project" value="UniProtKB-SubCell"/>
</dbReference>
<dbReference type="GeneID" id="117568243"/>
<keyword evidence="3" id="KW-0964">Secreted</keyword>
<evidence type="ECO:0000313" key="7">
    <source>
        <dbReference type="Proteomes" id="UP000515160"/>
    </source>
</evidence>
<comment type="subcellular location">
    <subcellularLocation>
        <location evidence="1">Secreted</location>
    </subcellularLocation>
</comment>
<dbReference type="InterPro" id="IPR036728">
    <property type="entry name" value="PBP_GOBP_sf"/>
</dbReference>
<dbReference type="RefSeq" id="XP_034104611.1">
    <property type="nucleotide sequence ID" value="XM_034248720.2"/>
</dbReference>
<evidence type="ECO:0000256" key="1">
    <source>
        <dbReference type="ARBA" id="ARBA00004613"/>
    </source>
</evidence>
<dbReference type="AlphaFoldDB" id="A0A6P8WLS7"/>
<organism evidence="7 8">
    <name type="scientific">Drosophila albomicans</name>
    <name type="common">Fruit fly</name>
    <dbReference type="NCBI Taxonomy" id="7291"/>
    <lineage>
        <taxon>Eukaryota</taxon>
        <taxon>Metazoa</taxon>
        <taxon>Ecdysozoa</taxon>
        <taxon>Arthropoda</taxon>
        <taxon>Hexapoda</taxon>
        <taxon>Insecta</taxon>
        <taxon>Pterygota</taxon>
        <taxon>Neoptera</taxon>
        <taxon>Endopterygota</taxon>
        <taxon>Diptera</taxon>
        <taxon>Brachycera</taxon>
        <taxon>Muscomorpha</taxon>
        <taxon>Ephydroidea</taxon>
        <taxon>Drosophilidae</taxon>
        <taxon>Drosophila</taxon>
    </lineage>
</organism>
<feature type="domain" description="OBP47-like" evidence="6">
    <location>
        <begin position="87"/>
        <end position="195"/>
    </location>
</feature>
<feature type="signal peptide" evidence="5">
    <location>
        <begin position="1"/>
        <end position="21"/>
    </location>
</feature>
<sequence>MLSKSQQLLLVLGFCLGVASADIDCSKRPTFVDPHTCCPLPEFISDDLKEKCQEYNVTMPPPPAMSGEQNGEGRRHHPHHHNHPSPCFMSCVFNETGIYENDKVDSDKLKDYLQVVFKDDSDLQTLATDAFTACATKIEEFKSKMGNRPPPPPPTGLPFCPMKPAFLMGCVYKKMFKDCPAAIWTDTQECNDAREHFENCKPPHRRSPNSQ</sequence>
<gene>
    <name evidence="8" type="primary">LOC117568243</name>
</gene>
<accession>A0A6P8WLS7</accession>
<comment type="similarity">
    <text evidence="2">Belongs to the PBP/GOBP family.</text>
</comment>